<name>A0A5N1J1J2_9BACT</name>
<comment type="caution">
    <text evidence="2">The sequence shown here is derived from an EMBL/GenBank/DDBJ whole genome shotgun (WGS) entry which is preliminary data.</text>
</comment>
<keyword evidence="3" id="KW-1185">Reference proteome</keyword>
<evidence type="ECO:0000313" key="2">
    <source>
        <dbReference type="EMBL" id="KAA9338949.1"/>
    </source>
</evidence>
<evidence type="ECO:0000256" key="1">
    <source>
        <dbReference type="SAM" id="Phobius"/>
    </source>
</evidence>
<evidence type="ECO:0000313" key="3">
    <source>
        <dbReference type="Proteomes" id="UP000326570"/>
    </source>
</evidence>
<dbReference type="Proteomes" id="UP000326570">
    <property type="component" value="Unassembled WGS sequence"/>
</dbReference>
<sequence>MDIYSILEVVKNHWDSAVGVIGGAFGFWSYYQTRKDRKFKHVLLEDHEKVKDLLDVNFNTFRIFPSVFLGESYLKFYEHLEDQAITFKMGSLQKDYEKVISELRAIISDYKKFQLQMVNGSAPFVGTNEYSLIESKFKVQGQNFIKNWEKFLREARYKTAAKEG</sequence>
<reference evidence="2 3" key="1">
    <citation type="submission" date="2019-09" db="EMBL/GenBank/DDBJ databases">
        <title>Genome sequence of Adhaeribacter sp. M2.</title>
        <authorList>
            <person name="Srinivasan S."/>
        </authorList>
    </citation>
    <scope>NUCLEOTIDE SEQUENCE [LARGE SCALE GENOMIC DNA]</scope>
    <source>
        <strain evidence="2 3">M2</strain>
    </source>
</reference>
<keyword evidence="1" id="KW-0472">Membrane</keyword>
<keyword evidence="1" id="KW-0812">Transmembrane</keyword>
<proteinExistence type="predicted"/>
<dbReference type="AlphaFoldDB" id="A0A5N1J1J2"/>
<keyword evidence="1" id="KW-1133">Transmembrane helix</keyword>
<gene>
    <name evidence="2" type="ORF">F0P94_09165</name>
</gene>
<protein>
    <submittedName>
        <fullName evidence="2">Uncharacterized protein</fullName>
    </submittedName>
</protein>
<dbReference type="EMBL" id="VTWT01000004">
    <property type="protein sequence ID" value="KAA9338949.1"/>
    <property type="molecule type" value="Genomic_DNA"/>
</dbReference>
<feature type="transmembrane region" description="Helical" evidence="1">
    <location>
        <begin position="12"/>
        <end position="31"/>
    </location>
</feature>
<dbReference type="RefSeq" id="WP_150903583.1">
    <property type="nucleotide sequence ID" value="NZ_VTWT01000004.1"/>
</dbReference>
<organism evidence="2 3">
    <name type="scientific">Adhaeribacter soli</name>
    <dbReference type="NCBI Taxonomy" id="2607655"/>
    <lineage>
        <taxon>Bacteria</taxon>
        <taxon>Pseudomonadati</taxon>
        <taxon>Bacteroidota</taxon>
        <taxon>Cytophagia</taxon>
        <taxon>Cytophagales</taxon>
        <taxon>Hymenobacteraceae</taxon>
        <taxon>Adhaeribacter</taxon>
    </lineage>
</organism>
<accession>A0A5N1J1J2</accession>